<gene>
    <name evidence="1" type="ORF">FGO68_gene6981</name>
</gene>
<protein>
    <submittedName>
        <fullName evidence="1">Uncharacterized protein</fullName>
    </submittedName>
</protein>
<sequence length="107" mass="11801">MFSKSNQSLQFIFNVDQPLVSISNFTGAQFILHSNCSPSDVLLLITNPYLVAVAYSLISVTGLNYFPIPMCSPIENLSTLSPISTFIIPPSYRLNLMLSTFAATIDY</sequence>
<dbReference type="Proteomes" id="UP000785679">
    <property type="component" value="Unassembled WGS sequence"/>
</dbReference>
<dbReference type="AlphaFoldDB" id="A0A8J8T7N9"/>
<evidence type="ECO:0000313" key="2">
    <source>
        <dbReference type="Proteomes" id="UP000785679"/>
    </source>
</evidence>
<organism evidence="1 2">
    <name type="scientific">Halteria grandinella</name>
    <dbReference type="NCBI Taxonomy" id="5974"/>
    <lineage>
        <taxon>Eukaryota</taxon>
        <taxon>Sar</taxon>
        <taxon>Alveolata</taxon>
        <taxon>Ciliophora</taxon>
        <taxon>Intramacronucleata</taxon>
        <taxon>Spirotrichea</taxon>
        <taxon>Stichotrichia</taxon>
        <taxon>Sporadotrichida</taxon>
        <taxon>Halteriidae</taxon>
        <taxon>Halteria</taxon>
    </lineage>
</organism>
<accession>A0A8J8T7N9</accession>
<keyword evidence="2" id="KW-1185">Reference proteome</keyword>
<proteinExistence type="predicted"/>
<dbReference type="EMBL" id="RRYP01002855">
    <property type="protein sequence ID" value="TNV84363.1"/>
    <property type="molecule type" value="Genomic_DNA"/>
</dbReference>
<reference evidence="1" key="1">
    <citation type="submission" date="2019-06" db="EMBL/GenBank/DDBJ databases">
        <authorList>
            <person name="Zheng W."/>
        </authorList>
    </citation>
    <scope>NUCLEOTIDE SEQUENCE</scope>
    <source>
        <strain evidence="1">QDHG01</strain>
    </source>
</reference>
<comment type="caution">
    <text evidence="1">The sequence shown here is derived from an EMBL/GenBank/DDBJ whole genome shotgun (WGS) entry which is preliminary data.</text>
</comment>
<evidence type="ECO:0000313" key="1">
    <source>
        <dbReference type="EMBL" id="TNV84363.1"/>
    </source>
</evidence>
<name>A0A8J8T7N9_HALGN</name>